<dbReference type="AlphaFoldDB" id="A0A9Q0HNQ8"/>
<dbReference type="PANTHER" id="PTHR10566:SF123">
    <property type="entry name" value="PROTEIN KINASE SUPERFAMILY PROTEIN"/>
    <property type="match status" value="1"/>
</dbReference>
<dbReference type="CDD" id="cd05121">
    <property type="entry name" value="ABC1_ADCK3-like"/>
    <property type="match status" value="1"/>
</dbReference>
<accession>A0A9Q0HNQ8</accession>
<dbReference type="OrthoDB" id="427480at2759"/>
<evidence type="ECO:0000259" key="2">
    <source>
        <dbReference type="Pfam" id="PF03109"/>
    </source>
</evidence>
<dbReference type="Proteomes" id="UP001151287">
    <property type="component" value="Unassembled WGS sequence"/>
</dbReference>
<reference evidence="3" key="1">
    <citation type="journal article" date="2022" name="Cell">
        <title>Repeat-based holocentromeres influence genome architecture and karyotype evolution.</title>
        <authorList>
            <person name="Hofstatter P.G."/>
            <person name="Thangavel G."/>
            <person name="Lux T."/>
            <person name="Neumann P."/>
            <person name="Vondrak T."/>
            <person name="Novak P."/>
            <person name="Zhang M."/>
            <person name="Costa L."/>
            <person name="Castellani M."/>
            <person name="Scott A."/>
            <person name="Toegelov H."/>
            <person name="Fuchs J."/>
            <person name="Mata-Sucre Y."/>
            <person name="Dias Y."/>
            <person name="Vanzela A.L.L."/>
            <person name="Huettel B."/>
            <person name="Almeida C.C.S."/>
            <person name="Simkova H."/>
            <person name="Souza G."/>
            <person name="Pedrosa-Harand A."/>
            <person name="Macas J."/>
            <person name="Mayer K.F.X."/>
            <person name="Houben A."/>
            <person name="Marques A."/>
        </authorList>
    </citation>
    <scope>NUCLEOTIDE SEQUENCE</scope>
    <source>
        <strain evidence="3">RhyBre1mFocal</strain>
    </source>
</reference>
<organism evidence="3 4">
    <name type="scientific">Rhynchospora breviuscula</name>
    <dbReference type="NCBI Taxonomy" id="2022672"/>
    <lineage>
        <taxon>Eukaryota</taxon>
        <taxon>Viridiplantae</taxon>
        <taxon>Streptophyta</taxon>
        <taxon>Embryophyta</taxon>
        <taxon>Tracheophyta</taxon>
        <taxon>Spermatophyta</taxon>
        <taxon>Magnoliopsida</taxon>
        <taxon>Liliopsida</taxon>
        <taxon>Poales</taxon>
        <taxon>Cyperaceae</taxon>
        <taxon>Cyperoideae</taxon>
        <taxon>Rhynchosporeae</taxon>
        <taxon>Rhynchospora</taxon>
    </lineage>
</organism>
<name>A0A9Q0HNQ8_9POAL</name>
<gene>
    <name evidence="3" type="ORF">LUZ63_009126</name>
</gene>
<dbReference type="InterPro" id="IPR004147">
    <property type="entry name" value="ABC1_dom"/>
</dbReference>
<sequence length="909" mass="101583">MAAKAAVLPVSAILSPKKQKQVKHVEKLETMWFADGSKGKESKRVVFKESSSVSTSGSSGLRGGGSEVLRVFRSDVEFISKATAPIRKAVGDFLWFPFLEKKPESSVPNQGDDLVTARPPESVSVLKQGDDFVTSRLLEPVSSLKQDDDFVTARPQQEFPVLSPYPLGLSCVELMMADFEVLKLYINYFWQSSKVVSTPVPETYDPQIVADYFLCRPHILGFRIIEILFAFLTASAKLRASNTTMVEPDVHIAKRSIRFDSSKHYMGQLLKETLLYLGPTFIKVGQSLSTRPDIIGSEICEALSDLHDKVPPFPRETAMKIIQSELGCPLDKKFSYISDKPVAAASFGQVYKGCTTDGKIVAIKVQRPDVLRSVVRDMYILRLGLGLVRRVAKRRNDIALYADELGKGFVGELDYTLEASNASIFLEAHSQYSFMVVPKVFKELTTKRVLTMEWLVGENPTKLLSVTKALPTKSTSSMITNADYLGEKLQVEAKDHLLDLVNKGVRASLVQLLDTGLLHADPHPGNLRYTPDGCIGLDLHSCNVSSNDIVIYLFYMCMLFLLVHFRFLDFGLLCKMEKKHQVAMLASIVHIANGDWAGLISDLTHMDMVPPGTNLRRVTLELEDALGEVAFDEGIPDVKFSKVLAKVWSVALKHHFRMPPYYTLVLRSLASLEGLAVAVDENFKTFQAAYPFVVRKLLYDNSLATRKILYSVVLNRRRELQLKKVLLFLRLGSTRKSIGVADWSERTNRREIGDAGEFQTAKLILNLLPSRDGVVLRRLLMTADGASLAGAMLCKETVFFRQFLVTVFADSICQWLMKTTIGKEGTRRLTRETTSQAQAIIADRRVRVVLFKVVRDVSRQPFLALRSACCLLKIFVVALARALHRFVVQLSEGYLPSFSMAPRHVVGTT</sequence>
<dbReference type="InterPro" id="IPR050154">
    <property type="entry name" value="UbiB_kinase"/>
</dbReference>
<comment type="similarity">
    <text evidence="1">Belongs to the protein kinase superfamily. ADCK protein kinase family.</text>
</comment>
<evidence type="ECO:0000313" key="3">
    <source>
        <dbReference type="EMBL" id="KAJ1692428.1"/>
    </source>
</evidence>
<proteinExistence type="inferred from homology"/>
<dbReference type="EMBL" id="JAMQYH010000003">
    <property type="protein sequence ID" value="KAJ1692428.1"/>
    <property type="molecule type" value="Genomic_DNA"/>
</dbReference>
<evidence type="ECO:0000256" key="1">
    <source>
        <dbReference type="ARBA" id="ARBA00009670"/>
    </source>
</evidence>
<keyword evidence="4" id="KW-1185">Reference proteome</keyword>
<dbReference type="SUPFAM" id="SSF56112">
    <property type="entry name" value="Protein kinase-like (PK-like)"/>
    <property type="match status" value="1"/>
</dbReference>
<evidence type="ECO:0000313" key="4">
    <source>
        <dbReference type="Proteomes" id="UP001151287"/>
    </source>
</evidence>
<protein>
    <recommendedName>
        <fullName evidence="2">ABC1 atypical kinase-like domain-containing protein</fullName>
    </recommendedName>
</protein>
<feature type="domain" description="ABC1 atypical kinase-like" evidence="2">
    <location>
        <begin position="306"/>
        <end position="600"/>
    </location>
</feature>
<dbReference type="InterPro" id="IPR011009">
    <property type="entry name" value="Kinase-like_dom_sf"/>
</dbReference>
<dbReference type="PANTHER" id="PTHR10566">
    <property type="entry name" value="CHAPERONE-ACTIVITY OF BC1 COMPLEX CABC1 -RELATED"/>
    <property type="match status" value="1"/>
</dbReference>
<comment type="caution">
    <text evidence="3">The sequence shown here is derived from an EMBL/GenBank/DDBJ whole genome shotgun (WGS) entry which is preliminary data.</text>
</comment>
<dbReference type="Pfam" id="PF03109">
    <property type="entry name" value="ABC1"/>
    <property type="match status" value="1"/>
</dbReference>